<keyword evidence="1" id="KW-0812">Transmembrane</keyword>
<dbReference type="RefSeq" id="WP_169903307.1">
    <property type="nucleotide sequence ID" value="NZ_JAAQXE010000010.1"/>
</dbReference>
<keyword evidence="1" id="KW-1133">Transmembrane helix</keyword>
<organism evidence="2 3">
    <name type="scientific">Pseudomonas rhodesiae</name>
    <dbReference type="NCBI Taxonomy" id="76760"/>
    <lineage>
        <taxon>Bacteria</taxon>
        <taxon>Pseudomonadati</taxon>
        <taxon>Pseudomonadota</taxon>
        <taxon>Gammaproteobacteria</taxon>
        <taxon>Pseudomonadales</taxon>
        <taxon>Pseudomonadaceae</taxon>
        <taxon>Pseudomonas</taxon>
    </lineage>
</organism>
<dbReference type="InterPro" id="IPR051200">
    <property type="entry name" value="Host-pathogen_enzymatic-act"/>
</dbReference>
<evidence type="ECO:0000313" key="2">
    <source>
        <dbReference type="EMBL" id="MBI6623894.1"/>
    </source>
</evidence>
<dbReference type="PANTHER" id="PTHR47197:SF3">
    <property type="entry name" value="DIHYDRO-HEME D1 DEHYDROGENASE"/>
    <property type="match status" value="1"/>
</dbReference>
<dbReference type="SUPFAM" id="SSF50969">
    <property type="entry name" value="YVTN repeat-like/Quinoprotein amine dehydrogenase"/>
    <property type="match status" value="1"/>
</dbReference>
<evidence type="ECO:0000313" key="3">
    <source>
        <dbReference type="Proteomes" id="UP000645865"/>
    </source>
</evidence>
<keyword evidence="1" id="KW-0472">Membrane</keyword>
<proteinExistence type="predicted"/>
<feature type="transmembrane region" description="Helical" evidence="1">
    <location>
        <begin position="376"/>
        <end position="397"/>
    </location>
</feature>
<sequence>MTLDQNAETRSDGTNLPAIISHCVPKPPSGLLPRRLFPGELKPFSDLVIIFPTETKPVAGHDAALNKAALVLHTKGVICLLPGYLEREADDFIWLEINGVRGPIHTVSQEEIDNDQITVLFMDSGRFIDQANNTVQAFVKRTGGAVESSKVFNFLADREPPVGRDPIPSTPYNDNMSPVTFEDPQIENFGFVTDEQIGLGVSMLIANYPLNTNESPVHSRKENDVIHVSIGGVIIKHTVTSFEASGNEPIRIVAYHGTWSQLPNGVHLVQWYVVDKAGNHSPGFSPSRLIELRAGNGVEPLLPMVHVLESHYDPEIDKDVINVPDLIGDATIEVPIRFNGYNIKDVVVLTVYGLVHAISSSIVLRYTVTNTNLIRAYIPLPLSFLLPLVDGLILITYKRIRPGTPDRNSSAALYYIFGNPTGTQLPPPEVQGLINGVLPENTDPVHIVVPHYMGQNSQDRVELVVVGFPASGAPTYATYTDVAGTGDIDFILDGAFFFALYGGYFKAHYIINGGIPRPPSDVAIIYVGKTQNKLPAPTTLQAVPPDFRFNPLIHKGNLNVRVQPHPSIVAGTEIRVIFIGSKPGGSYTSPWFRIDENWEDAEIPFTIGRTVVLNNEGGTAHLYYELKPVMPGPTQFSLELIIAIGGPRILPLPSVVQATYISETRVELNPVHVIAPNPPSLEVRVTSNTFPNDADIKIIITGKPGVGTPDIPARPSIPEPGETYTRFNLSSDFVAAYLGGEFNVSYQLMEASGTTSSPNLTVEVLALPDSLLDLVTIPETVGGAINPSVANHVRINRWPFFRASQLLWIDILSSTDLALRVSMPVTSAEFTAGRTLDLIPASYLRSLPDNSTVTIQARVSLDGSGNESTAQHFSRSPVYRIKKASGVVEGEIQVGHTPSHLALSKDDSRLYVTNVGDRTISVIDTDKGEVIRTLQVTGTGALSGIAVSPNGRNLYVSLLSTSTLVIETTHFQTIATISSAGFPYNSALRLNPTGSRLYSGNEYYGGLQEIDTSTNKYVRWLNGGSYYTQAIAFNHSGTRIYTNGYHIRTFDQASGTVIGSFTVPRGSGRNFGLAYSPTADVIYATNAGSYATDGYLMMLSAATVPVTLIKRIDNLGYPWGIAFAPDGTKAYMCLHGENSIKIIDTSTQSITGEINTSSYPLDRPKEIVITSDGSRAYVANSGNANIIVVSL</sequence>
<gene>
    <name evidence="2" type="ORF">YA0853_09410</name>
</gene>
<dbReference type="AlphaFoldDB" id="A0A8I1E2W7"/>
<dbReference type="InterPro" id="IPR011044">
    <property type="entry name" value="Quino_amine_DH_bsu"/>
</dbReference>
<name>A0A8I1E2W7_9PSED</name>
<dbReference type="EMBL" id="JAEILH010000013">
    <property type="protein sequence ID" value="MBI6623894.1"/>
    <property type="molecule type" value="Genomic_DNA"/>
</dbReference>
<accession>A0A8I1E2W7</accession>
<dbReference type="Proteomes" id="UP000645865">
    <property type="component" value="Unassembled WGS sequence"/>
</dbReference>
<comment type="caution">
    <text evidence="2">The sequence shown here is derived from an EMBL/GenBank/DDBJ whole genome shotgun (WGS) entry which is preliminary data.</text>
</comment>
<dbReference type="PANTHER" id="PTHR47197">
    <property type="entry name" value="PROTEIN NIRF"/>
    <property type="match status" value="1"/>
</dbReference>
<dbReference type="InterPro" id="IPR015943">
    <property type="entry name" value="WD40/YVTN_repeat-like_dom_sf"/>
</dbReference>
<dbReference type="Pfam" id="PF10282">
    <property type="entry name" value="Lactonase"/>
    <property type="match status" value="1"/>
</dbReference>
<evidence type="ECO:0000256" key="1">
    <source>
        <dbReference type="SAM" id="Phobius"/>
    </source>
</evidence>
<protein>
    <submittedName>
        <fullName evidence="2">Beta-propeller fold lactonase family protein</fullName>
    </submittedName>
</protein>
<feature type="transmembrane region" description="Helical" evidence="1">
    <location>
        <begin position="346"/>
        <end position="364"/>
    </location>
</feature>
<dbReference type="InterPro" id="IPR019405">
    <property type="entry name" value="Lactonase_7-beta_prop"/>
</dbReference>
<dbReference type="Gene3D" id="2.130.10.10">
    <property type="entry name" value="YVTN repeat-like/Quinoprotein amine dehydrogenase"/>
    <property type="match status" value="2"/>
</dbReference>
<reference evidence="2" key="1">
    <citation type="submission" date="2020-12" db="EMBL/GenBank/DDBJ databases">
        <title>Comparative genomic insights into the epidemiology and virulence of plant pathogenic Pseudomonads from Turkey.</title>
        <authorList>
            <person name="Dillon M."/>
            <person name="Ruiz-Bedoya T."/>
            <person name="Bendalovic-Torma C."/>
            <person name="Guttman K.M."/>
            <person name="Kwak H."/>
            <person name="Middleton M.A."/>
            <person name="Wang P.W."/>
            <person name="Horuz S."/>
            <person name="Aysan Y."/>
            <person name="Guttman D.S."/>
        </authorList>
    </citation>
    <scope>NUCLEOTIDE SEQUENCE</scope>
    <source>
        <strain evidence="2">S5_IA_3a</strain>
    </source>
</reference>